<dbReference type="SUPFAM" id="SSF54975">
    <property type="entry name" value="Acylphosphatase/BLUF domain-like"/>
    <property type="match status" value="1"/>
</dbReference>
<keyword evidence="1" id="KW-0472">Membrane</keyword>
<evidence type="ECO:0000256" key="1">
    <source>
        <dbReference type="SAM" id="Phobius"/>
    </source>
</evidence>
<dbReference type="InterPro" id="IPR007024">
    <property type="entry name" value="BLUF_domain"/>
</dbReference>
<feature type="domain" description="BLUF" evidence="2">
    <location>
        <begin position="4"/>
        <end position="101"/>
    </location>
</feature>
<proteinExistence type="predicted"/>
<name>A0ABQ1HH31_9GAMM</name>
<dbReference type="RefSeq" id="WP_188662127.1">
    <property type="nucleotide sequence ID" value="NZ_BMKC01000001.1"/>
</dbReference>
<sequence>MSRHLRLVYASRSTFPPIREGAGIHPEVARILAQSRRNNARQRIYGGLYFADGSFFQCLEGRAAEVQALYERLAGDDRHRDVRLLDRREIDEPSFGEWAMKHVPNAPEVQQLLARHGRSGFDPHSFPPALVDAMVGLLLERSDVAPPGEPVAGLEPTARRMLLARVAVATGLVAAVGAAAANWLR</sequence>
<dbReference type="Pfam" id="PF04940">
    <property type="entry name" value="BLUF"/>
    <property type="match status" value="1"/>
</dbReference>
<dbReference type="EMBL" id="BMKC01000001">
    <property type="protein sequence ID" value="GGA74969.1"/>
    <property type="molecule type" value="Genomic_DNA"/>
</dbReference>
<reference evidence="4" key="1">
    <citation type="journal article" date="2019" name="Int. J. Syst. Evol. Microbiol.">
        <title>The Global Catalogue of Microorganisms (GCM) 10K type strain sequencing project: providing services to taxonomists for standard genome sequencing and annotation.</title>
        <authorList>
            <consortium name="The Broad Institute Genomics Platform"/>
            <consortium name="The Broad Institute Genome Sequencing Center for Infectious Disease"/>
            <person name="Wu L."/>
            <person name="Ma J."/>
        </authorList>
    </citation>
    <scope>NUCLEOTIDE SEQUENCE [LARGE SCALE GENOMIC DNA]</scope>
    <source>
        <strain evidence="4">CGMCC 1.15905</strain>
    </source>
</reference>
<organism evidence="3 4">
    <name type="scientific">Arenimonas soli</name>
    <dbReference type="NCBI Taxonomy" id="2269504"/>
    <lineage>
        <taxon>Bacteria</taxon>
        <taxon>Pseudomonadati</taxon>
        <taxon>Pseudomonadota</taxon>
        <taxon>Gammaproteobacteria</taxon>
        <taxon>Lysobacterales</taxon>
        <taxon>Lysobacteraceae</taxon>
        <taxon>Arenimonas</taxon>
    </lineage>
</organism>
<comment type="caution">
    <text evidence="3">The sequence shown here is derived from an EMBL/GenBank/DDBJ whole genome shotgun (WGS) entry which is preliminary data.</text>
</comment>
<protein>
    <recommendedName>
        <fullName evidence="2">BLUF domain-containing protein</fullName>
    </recommendedName>
</protein>
<dbReference type="InterPro" id="IPR036046">
    <property type="entry name" value="Acylphosphatase-like_dom_sf"/>
</dbReference>
<dbReference type="Proteomes" id="UP000623419">
    <property type="component" value="Unassembled WGS sequence"/>
</dbReference>
<keyword evidence="1" id="KW-1133">Transmembrane helix</keyword>
<dbReference type="Gene3D" id="3.30.70.100">
    <property type="match status" value="1"/>
</dbReference>
<gene>
    <name evidence="3" type="ORF">GCM10011521_11430</name>
</gene>
<dbReference type="PROSITE" id="PS50925">
    <property type="entry name" value="BLUF"/>
    <property type="match status" value="1"/>
</dbReference>
<feature type="transmembrane region" description="Helical" evidence="1">
    <location>
        <begin position="162"/>
        <end position="184"/>
    </location>
</feature>
<evidence type="ECO:0000313" key="4">
    <source>
        <dbReference type="Proteomes" id="UP000623419"/>
    </source>
</evidence>
<keyword evidence="1" id="KW-0812">Transmembrane</keyword>
<evidence type="ECO:0000259" key="2">
    <source>
        <dbReference type="PROSITE" id="PS50925"/>
    </source>
</evidence>
<dbReference type="SMART" id="SM01034">
    <property type="entry name" value="BLUF"/>
    <property type="match status" value="1"/>
</dbReference>
<keyword evidence="4" id="KW-1185">Reference proteome</keyword>
<evidence type="ECO:0000313" key="3">
    <source>
        <dbReference type="EMBL" id="GGA74969.1"/>
    </source>
</evidence>
<accession>A0ABQ1HH31</accession>